<dbReference type="InterPro" id="IPR013595">
    <property type="entry name" value="Pept_S33_TAP-like_C"/>
</dbReference>
<dbReference type="Pfam" id="PF08386">
    <property type="entry name" value="Abhydrolase_4"/>
    <property type="match status" value="1"/>
</dbReference>
<feature type="domain" description="Peptidase S33 tripeptidyl aminopeptidase-like C-terminal" evidence="1">
    <location>
        <begin position="133"/>
        <end position="186"/>
    </location>
</feature>
<evidence type="ECO:0000259" key="1">
    <source>
        <dbReference type="Pfam" id="PF08386"/>
    </source>
</evidence>
<keyword evidence="3" id="KW-1185">Reference proteome</keyword>
<keyword evidence="2" id="KW-0378">Hydrolase</keyword>
<reference evidence="3" key="1">
    <citation type="submission" date="2017-10" db="EMBL/GenBank/DDBJ databases">
        <authorList>
            <person name="Toshchakov S.V."/>
            <person name="Goeva M.A."/>
        </authorList>
    </citation>
    <scope>NUCLEOTIDE SEQUENCE [LARGE SCALE GENOMIC DNA]</scope>
    <source>
        <strain evidence="3">JR1/69-1-13</strain>
    </source>
</reference>
<dbReference type="OrthoDB" id="9796570at2"/>
<organism evidence="2 3">
    <name type="scientific">Teichococcus aestuarii</name>
    <dbReference type="NCBI Taxonomy" id="568898"/>
    <lineage>
        <taxon>Bacteria</taxon>
        <taxon>Pseudomonadati</taxon>
        <taxon>Pseudomonadota</taxon>
        <taxon>Alphaproteobacteria</taxon>
        <taxon>Acetobacterales</taxon>
        <taxon>Roseomonadaceae</taxon>
        <taxon>Roseomonas</taxon>
    </lineage>
</organism>
<proteinExistence type="predicted"/>
<dbReference type="AlphaFoldDB" id="A0A2U1V303"/>
<gene>
    <name evidence="2" type="ORF">CR165_13405</name>
</gene>
<dbReference type="RefSeq" id="WP_109517513.1">
    <property type="nucleotide sequence ID" value="NZ_JBHSCH010000004.1"/>
</dbReference>
<dbReference type="Gene3D" id="3.40.50.1820">
    <property type="entry name" value="alpha/beta hydrolase"/>
    <property type="match status" value="1"/>
</dbReference>
<dbReference type="SUPFAM" id="SSF53474">
    <property type="entry name" value="alpha/beta-Hydrolases"/>
    <property type="match status" value="1"/>
</dbReference>
<dbReference type="InterPro" id="IPR029058">
    <property type="entry name" value="AB_hydrolase_fold"/>
</dbReference>
<dbReference type="GO" id="GO:0016787">
    <property type="term" value="F:hydrolase activity"/>
    <property type="evidence" value="ECO:0007669"/>
    <property type="project" value="UniProtKB-KW"/>
</dbReference>
<dbReference type="Proteomes" id="UP000245048">
    <property type="component" value="Unassembled WGS sequence"/>
</dbReference>
<evidence type="ECO:0000313" key="2">
    <source>
        <dbReference type="EMBL" id="PWC28285.1"/>
    </source>
</evidence>
<comment type="caution">
    <text evidence="2">The sequence shown here is derived from an EMBL/GenBank/DDBJ whole genome shotgun (WGS) entry which is preliminary data.</text>
</comment>
<sequence length="203" mass="21104">MEGFQYRFEPGTDPALPPLLLLHGTGGDEHDLIPLGREVAPGAALLSPRGRVLEHGMPRFFRRLAEGVFDEDDLRAQAAALAGFVAAAREQHGLAAPVALGFSNGANIAAALLLLHPGTLAGAALLRAMPPLRQPPEVALPGTPVLMLSGQADPIIPPQGSAALAATLEGAGAAVMHRSLPTGHGLTRTDLVLTREWLENGLK</sequence>
<name>A0A2U1V303_9PROT</name>
<protein>
    <submittedName>
        <fullName evidence="2">Hydrolase</fullName>
    </submittedName>
</protein>
<accession>A0A2U1V303</accession>
<evidence type="ECO:0000313" key="3">
    <source>
        <dbReference type="Proteomes" id="UP000245048"/>
    </source>
</evidence>
<dbReference type="EMBL" id="PDOA01000008">
    <property type="protein sequence ID" value="PWC28285.1"/>
    <property type="molecule type" value="Genomic_DNA"/>
</dbReference>